<dbReference type="EMBL" id="LDEV01001106">
    <property type="protein sequence ID" value="KLJ12204.1"/>
    <property type="molecule type" value="Genomic_DNA"/>
</dbReference>
<evidence type="ECO:0000313" key="1">
    <source>
        <dbReference type="EMBL" id="KLJ12204.1"/>
    </source>
</evidence>
<dbReference type="STRING" id="2060906.A0A0H1BKY5"/>
<name>A0A0H1BKY5_9EURO</name>
<accession>A0A0H1BKY5</accession>
<dbReference type="Proteomes" id="UP000053573">
    <property type="component" value="Unassembled WGS sequence"/>
</dbReference>
<dbReference type="Pfam" id="PF26146">
    <property type="entry name" value="PI-PLC_X"/>
    <property type="match status" value="1"/>
</dbReference>
<evidence type="ECO:0000313" key="2">
    <source>
        <dbReference type="Proteomes" id="UP000053573"/>
    </source>
</evidence>
<comment type="caution">
    <text evidence="1">The sequence shown here is derived from an EMBL/GenBank/DDBJ whole genome shotgun (WGS) entry which is preliminary data.</text>
</comment>
<gene>
    <name evidence="1" type="ORF">EMPG_12733</name>
</gene>
<keyword evidence="2" id="KW-1185">Reference proteome</keyword>
<dbReference type="OrthoDB" id="7984201at2759"/>
<proteinExistence type="predicted"/>
<sequence length="224" mass="24272">MPNFKAAHIIIYVYTPPSPNIPPTGCPTLHSLVTAKARLVVFVASLTTPPRPPPLASWTISLYLRNTIRNRLPYRILMKTTPSFQVQKSINAALSSDCLPSINHFLGTEGELGIVFPNVGNITTTNSLNDGEGALSPSVGRNTRTVDRQLFLLISSISGLHFATVDELNGLADSEGRKPMPGSNSDALEISGKLFRGPKGMFRGLSNLLETVKWGSYPSLGDWI</sequence>
<reference evidence="2" key="1">
    <citation type="journal article" date="2015" name="PLoS Genet.">
        <title>The dynamic genome and transcriptome of the human fungal pathogen Blastomyces and close relative Emmonsia.</title>
        <authorList>
            <person name="Munoz J.F."/>
            <person name="Gauthier G.M."/>
            <person name="Desjardins C.A."/>
            <person name="Gallo J.E."/>
            <person name="Holder J."/>
            <person name="Sullivan T.D."/>
            <person name="Marty A.J."/>
            <person name="Carmen J.C."/>
            <person name="Chen Z."/>
            <person name="Ding L."/>
            <person name="Gujja S."/>
            <person name="Magrini V."/>
            <person name="Misas E."/>
            <person name="Mitreva M."/>
            <person name="Priest M."/>
            <person name="Saif S."/>
            <person name="Whiston E.A."/>
            <person name="Young S."/>
            <person name="Zeng Q."/>
            <person name="Goldman W.E."/>
            <person name="Mardis E.R."/>
            <person name="Taylor J.W."/>
            <person name="McEwen J.G."/>
            <person name="Clay O.K."/>
            <person name="Klein B.S."/>
            <person name="Cuomo C.A."/>
        </authorList>
    </citation>
    <scope>NUCLEOTIDE SEQUENCE [LARGE SCALE GENOMIC DNA]</scope>
    <source>
        <strain evidence="2">UAMH 139</strain>
    </source>
</reference>
<protein>
    <submittedName>
        <fullName evidence="1">Uncharacterized protein</fullName>
    </submittedName>
</protein>
<dbReference type="AlphaFoldDB" id="A0A0H1BKY5"/>
<organism evidence="1 2">
    <name type="scientific">Blastomyces silverae</name>
    <dbReference type="NCBI Taxonomy" id="2060906"/>
    <lineage>
        <taxon>Eukaryota</taxon>
        <taxon>Fungi</taxon>
        <taxon>Dikarya</taxon>
        <taxon>Ascomycota</taxon>
        <taxon>Pezizomycotina</taxon>
        <taxon>Eurotiomycetes</taxon>
        <taxon>Eurotiomycetidae</taxon>
        <taxon>Onygenales</taxon>
        <taxon>Ajellomycetaceae</taxon>
        <taxon>Blastomyces</taxon>
    </lineage>
</organism>